<accession>A0A0A0EC99</accession>
<sequence>MRAGRSRIGDLHQAGSFKLLFPHGASQALQAVVLNTAGGVTGGDRFHLTARADEDAQMVLTTQAAERIYRAQPGEIGQVRTALSVAAGARMDWLPQETILFEAAALDRRIEVDLAEDARFLAVEPLIFGRRAMGEIVETGHLTDRWRVMRGGDLCFADNLRLSGQPQALMNRSAIGGGAGAMASLLLVAPDADLYVDRLRRALGPNGGASLVRPGVLFARLLAEDGFEMRRTLIPAIHALSGADIPKTWML</sequence>
<evidence type="ECO:0000256" key="1">
    <source>
        <dbReference type="ARBA" id="ARBA00007177"/>
    </source>
</evidence>
<dbReference type="PANTHER" id="PTHR33643:SF1">
    <property type="entry name" value="UREASE ACCESSORY PROTEIN D"/>
    <property type="match status" value="1"/>
</dbReference>
<dbReference type="AlphaFoldDB" id="A0A0A0EC99"/>
<dbReference type="GO" id="GO:0005737">
    <property type="term" value="C:cytoplasm"/>
    <property type="evidence" value="ECO:0007669"/>
    <property type="project" value="UniProtKB-SubCell"/>
</dbReference>
<evidence type="ECO:0000256" key="2">
    <source>
        <dbReference type="ARBA" id="ARBA00023186"/>
    </source>
</evidence>
<comment type="similarity">
    <text evidence="1 3">Belongs to the UreD family.</text>
</comment>
<gene>
    <name evidence="3" type="primary">ureD</name>
    <name evidence="4" type="ORF">ATO9_13965</name>
</gene>
<evidence type="ECO:0000256" key="3">
    <source>
        <dbReference type="HAMAP-Rule" id="MF_01384"/>
    </source>
</evidence>
<comment type="function">
    <text evidence="3">Required for maturation of urease via the functional incorporation of the urease nickel metallocenter.</text>
</comment>
<protein>
    <recommendedName>
        <fullName evidence="3">Urease accessory protein UreD</fullName>
    </recommendedName>
</protein>
<dbReference type="STRING" id="1461694.ATO9_13965"/>
<name>A0A0A0EC99_9RHOB</name>
<evidence type="ECO:0000313" key="5">
    <source>
        <dbReference type="Proteomes" id="UP000030004"/>
    </source>
</evidence>
<comment type="caution">
    <text evidence="4">The sequence shown here is derived from an EMBL/GenBank/DDBJ whole genome shotgun (WGS) entry which is preliminary data.</text>
</comment>
<organism evidence="4 5">
    <name type="scientific">Pseudooceanicola atlanticus</name>
    <dbReference type="NCBI Taxonomy" id="1461694"/>
    <lineage>
        <taxon>Bacteria</taxon>
        <taxon>Pseudomonadati</taxon>
        <taxon>Pseudomonadota</taxon>
        <taxon>Alphaproteobacteria</taxon>
        <taxon>Rhodobacterales</taxon>
        <taxon>Paracoccaceae</taxon>
        <taxon>Pseudooceanicola</taxon>
    </lineage>
</organism>
<dbReference type="HAMAP" id="MF_01384">
    <property type="entry name" value="UreD"/>
    <property type="match status" value="1"/>
</dbReference>
<dbReference type="PANTHER" id="PTHR33643">
    <property type="entry name" value="UREASE ACCESSORY PROTEIN D"/>
    <property type="match status" value="1"/>
</dbReference>
<comment type="subunit">
    <text evidence="3">UreD, UreF and UreG form a complex that acts as a GTP-hydrolysis-dependent molecular chaperone, activating the urease apoprotein by helping to assemble the nickel containing metallocenter of UreC. The UreE protein probably delivers the nickel.</text>
</comment>
<dbReference type="Pfam" id="PF01774">
    <property type="entry name" value="UreD"/>
    <property type="match status" value="1"/>
</dbReference>
<keyword evidence="2 3" id="KW-0143">Chaperone</keyword>
<dbReference type="GO" id="GO:0016151">
    <property type="term" value="F:nickel cation binding"/>
    <property type="evidence" value="ECO:0007669"/>
    <property type="project" value="UniProtKB-UniRule"/>
</dbReference>
<evidence type="ECO:0000313" key="4">
    <source>
        <dbReference type="EMBL" id="KGM48084.1"/>
    </source>
</evidence>
<keyword evidence="5" id="KW-1185">Reference proteome</keyword>
<keyword evidence="3" id="KW-0963">Cytoplasm</keyword>
<dbReference type="EMBL" id="AQQX01000005">
    <property type="protein sequence ID" value="KGM48084.1"/>
    <property type="molecule type" value="Genomic_DNA"/>
</dbReference>
<keyword evidence="3" id="KW-0996">Nickel insertion</keyword>
<dbReference type="eggNOG" id="COG0829">
    <property type="taxonomic scope" value="Bacteria"/>
</dbReference>
<comment type="subcellular location">
    <subcellularLocation>
        <location evidence="3">Cytoplasm</location>
    </subcellularLocation>
</comment>
<dbReference type="Proteomes" id="UP000030004">
    <property type="component" value="Unassembled WGS sequence"/>
</dbReference>
<dbReference type="InterPro" id="IPR002669">
    <property type="entry name" value="UreD"/>
</dbReference>
<reference evidence="4 5" key="1">
    <citation type="journal article" date="2015" name="Antonie Van Leeuwenhoek">
        <title>Pseudooceanicola atlanticus gen. nov. sp. nov., isolated from surface seawater of the Atlantic Ocean and reclassification of Oceanicola batsensis, Oceanicola marinus, Oceanicola nitratireducens, Oceanicola nanhaiensis, Oceanicola antarcticus and Oceanicola flagellatus, as Pseudooceanicola batsensis comb. nov., Pseudooceanicola marinus comb. nov., Pseudooceanicola nitratireducens comb. nov., Pseudooceanicola nanhaiensis comb. nov., Pseudooceanicola antarcticus comb. nov., and Pseudooceanicola flagellatus comb. nov.</title>
        <authorList>
            <person name="Lai Q."/>
            <person name="Li G."/>
            <person name="Liu X."/>
            <person name="Du Y."/>
            <person name="Sun F."/>
            <person name="Shao Z."/>
        </authorList>
    </citation>
    <scope>NUCLEOTIDE SEQUENCE [LARGE SCALE GENOMIC DNA]</scope>
    <source>
        <strain evidence="4 5">22II-s11g</strain>
    </source>
</reference>
<proteinExistence type="inferred from homology"/>